<keyword evidence="3" id="KW-1003">Cell membrane</keyword>
<feature type="transmembrane region" description="Helical" evidence="9">
    <location>
        <begin position="147"/>
        <end position="172"/>
    </location>
</feature>
<dbReference type="Gene3D" id="1.10.3720.10">
    <property type="entry name" value="MetI-like"/>
    <property type="match status" value="1"/>
</dbReference>
<keyword evidence="8 9" id="KW-0472">Membrane</keyword>
<evidence type="ECO:0000256" key="8">
    <source>
        <dbReference type="ARBA" id="ARBA00023136"/>
    </source>
</evidence>
<feature type="transmembrane region" description="Helical" evidence="9">
    <location>
        <begin position="219"/>
        <end position="244"/>
    </location>
</feature>
<dbReference type="PROSITE" id="PS50928">
    <property type="entry name" value="ABC_TM1"/>
    <property type="match status" value="1"/>
</dbReference>
<keyword evidence="4 9" id="KW-0812">Transmembrane</keyword>
<dbReference type="InterPro" id="IPR025966">
    <property type="entry name" value="OppC_N"/>
</dbReference>
<dbReference type="Proteomes" id="UP000781958">
    <property type="component" value="Unassembled WGS sequence"/>
</dbReference>
<organism evidence="12 13">
    <name type="scientific">Azospirillum rugosum</name>
    <dbReference type="NCBI Taxonomy" id="416170"/>
    <lineage>
        <taxon>Bacteria</taxon>
        <taxon>Pseudomonadati</taxon>
        <taxon>Pseudomonadota</taxon>
        <taxon>Alphaproteobacteria</taxon>
        <taxon>Rhodospirillales</taxon>
        <taxon>Azospirillaceae</taxon>
        <taxon>Azospirillum</taxon>
    </lineage>
</organism>
<dbReference type="PANTHER" id="PTHR43386:SF1">
    <property type="entry name" value="D,D-DIPEPTIDE TRANSPORT SYSTEM PERMEASE PROTEIN DDPC-RELATED"/>
    <property type="match status" value="1"/>
</dbReference>
<feature type="transmembrane region" description="Helical" evidence="9">
    <location>
        <begin position="38"/>
        <end position="60"/>
    </location>
</feature>
<keyword evidence="6" id="KW-0653">Protein transport</keyword>
<feature type="transmembrane region" description="Helical" evidence="9">
    <location>
        <begin position="267"/>
        <end position="287"/>
    </location>
</feature>
<protein>
    <submittedName>
        <fullName evidence="12">Peptide/nickel transport system permease protein</fullName>
    </submittedName>
</protein>
<keyword evidence="13" id="KW-1185">Reference proteome</keyword>
<dbReference type="Pfam" id="PF12911">
    <property type="entry name" value="OppC_N"/>
    <property type="match status" value="1"/>
</dbReference>
<evidence type="ECO:0000256" key="2">
    <source>
        <dbReference type="ARBA" id="ARBA00022448"/>
    </source>
</evidence>
<dbReference type="SUPFAM" id="SSF161098">
    <property type="entry name" value="MetI-like"/>
    <property type="match status" value="1"/>
</dbReference>
<dbReference type="RefSeq" id="WP_209771582.1">
    <property type="nucleotide sequence ID" value="NZ_JAGINP010000031.1"/>
</dbReference>
<evidence type="ECO:0000313" key="13">
    <source>
        <dbReference type="Proteomes" id="UP000781958"/>
    </source>
</evidence>
<comment type="subcellular location">
    <subcellularLocation>
        <location evidence="1 9">Cell membrane</location>
        <topology evidence="1 9">Multi-pass membrane protein</topology>
    </subcellularLocation>
</comment>
<evidence type="ECO:0000259" key="11">
    <source>
        <dbReference type="PROSITE" id="PS50928"/>
    </source>
</evidence>
<gene>
    <name evidence="12" type="ORF">J2851_006251</name>
</gene>
<evidence type="ECO:0000256" key="3">
    <source>
        <dbReference type="ARBA" id="ARBA00022475"/>
    </source>
</evidence>
<evidence type="ECO:0000256" key="7">
    <source>
        <dbReference type="ARBA" id="ARBA00022989"/>
    </source>
</evidence>
<dbReference type="InterPro" id="IPR050366">
    <property type="entry name" value="BP-dependent_transpt_permease"/>
</dbReference>
<accession>A0ABS4SV37</accession>
<evidence type="ECO:0000256" key="6">
    <source>
        <dbReference type="ARBA" id="ARBA00022927"/>
    </source>
</evidence>
<evidence type="ECO:0000256" key="5">
    <source>
        <dbReference type="ARBA" id="ARBA00022856"/>
    </source>
</evidence>
<feature type="region of interest" description="Disordered" evidence="10">
    <location>
        <begin position="1"/>
        <end position="21"/>
    </location>
</feature>
<proteinExistence type="inferred from homology"/>
<keyword evidence="5" id="KW-0571">Peptide transport</keyword>
<evidence type="ECO:0000256" key="9">
    <source>
        <dbReference type="RuleBase" id="RU363032"/>
    </source>
</evidence>
<dbReference type="CDD" id="cd06261">
    <property type="entry name" value="TM_PBP2"/>
    <property type="match status" value="1"/>
</dbReference>
<keyword evidence="2 9" id="KW-0813">Transport</keyword>
<dbReference type="Pfam" id="PF00528">
    <property type="entry name" value="BPD_transp_1"/>
    <property type="match status" value="1"/>
</dbReference>
<keyword evidence="7 9" id="KW-1133">Transmembrane helix</keyword>
<dbReference type="InterPro" id="IPR035906">
    <property type="entry name" value="MetI-like_sf"/>
</dbReference>
<feature type="domain" description="ABC transmembrane type-1" evidence="11">
    <location>
        <begin position="103"/>
        <end position="287"/>
    </location>
</feature>
<dbReference type="PANTHER" id="PTHR43386">
    <property type="entry name" value="OLIGOPEPTIDE TRANSPORT SYSTEM PERMEASE PROTEIN APPC"/>
    <property type="match status" value="1"/>
</dbReference>
<evidence type="ECO:0000256" key="10">
    <source>
        <dbReference type="SAM" id="MobiDB-lite"/>
    </source>
</evidence>
<evidence type="ECO:0000313" key="12">
    <source>
        <dbReference type="EMBL" id="MBP2296433.1"/>
    </source>
</evidence>
<comment type="similarity">
    <text evidence="9">Belongs to the binding-protein-dependent transport system permease family.</text>
</comment>
<comment type="caution">
    <text evidence="12">The sequence shown here is derived from an EMBL/GenBank/DDBJ whole genome shotgun (WGS) entry which is preliminary data.</text>
</comment>
<sequence>MASLPAEQPSTVVQAAGPKPRSRSPFALLMRRLFRRPLVVVAFVLLIAILAVAVLAPWIAPFNPMKMDILGRLKPPSAAHWFGTDEFGRDVLSRIMLGAQLSLLVGLLVVVVATVLGTLMGLAAGYVRRLDGPLMRVTDALMAFPDILLAIAFMAALGPSLYNVVLALGIVYTPRVARVVRAAALVVREMPYVEAATALGATSPRIVFLHILPNLVSPILVQATFIFAYAILTEAALSFLGVGVPPTTPTWGNMIAGAQQYFQQADWLILFPGFAIVLTVLSLQIVGDGLRDALDPRLQKVT</sequence>
<evidence type="ECO:0000256" key="1">
    <source>
        <dbReference type="ARBA" id="ARBA00004651"/>
    </source>
</evidence>
<dbReference type="InterPro" id="IPR000515">
    <property type="entry name" value="MetI-like"/>
</dbReference>
<evidence type="ECO:0000256" key="4">
    <source>
        <dbReference type="ARBA" id="ARBA00022692"/>
    </source>
</evidence>
<feature type="transmembrane region" description="Helical" evidence="9">
    <location>
        <begin position="101"/>
        <end position="127"/>
    </location>
</feature>
<name>A0ABS4SV37_9PROT</name>
<reference evidence="12 13" key="1">
    <citation type="submission" date="2021-03" db="EMBL/GenBank/DDBJ databases">
        <title>Genomic Encyclopedia of Type Strains, Phase III (KMG-III): the genomes of soil and plant-associated and newly described type strains.</title>
        <authorList>
            <person name="Whitman W."/>
        </authorList>
    </citation>
    <scope>NUCLEOTIDE SEQUENCE [LARGE SCALE GENOMIC DNA]</scope>
    <source>
        <strain evidence="12 13">IMMIB AFH-6</strain>
    </source>
</reference>
<dbReference type="EMBL" id="JAGINP010000031">
    <property type="protein sequence ID" value="MBP2296433.1"/>
    <property type="molecule type" value="Genomic_DNA"/>
</dbReference>